<evidence type="ECO:0000313" key="3">
    <source>
        <dbReference type="Proteomes" id="UP000461730"/>
    </source>
</evidence>
<evidence type="ECO:0000256" key="1">
    <source>
        <dbReference type="SAM" id="SignalP"/>
    </source>
</evidence>
<feature type="signal peptide" evidence="1">
    <location>
        <begin position="1"/>
        <end position="27"/>
    </location>
</feature>
<sequence>MKSVIRNASRTLFLAGGITLAATAVQAQMKIGDNPTDIKKSAILELNSTRQGLLLPRLTDFTGINTAIGTDPVDGMIVYLNSGTAANDGVYMRKGGAWVKIASAADALANWGTTGNAGTTAANYIGTSDNQPLSIRTNGVERINVATDGQLQFKNVVSGGTSFDVLVIDQTTGAVTKRQLPKTAFNTLVSNFAANAATTNADFNISENATTGALTINAPVLGTGSAATTYGFLSVADWNKLQALSAGNNITVADFITTVAAAEVNRGGKITYNAGTATYTLELFAASATNAGIVTTGAQTFGGNKTFANDLTVTGATTASNGLTVSAGNVTVNSGNLALTTGNATIGGTLNAGASTLSSLTVSGASSLNTLATTGAATVGGALTLNTVATLPATTTGALNVLVQDGSNTVVKRAFDMAAIESAVQFITTGGGTGSTGGASVAFNPGTTGTDFNIVADGTAKTVTFNVPDASAVDATHTAAQRGAVSTGDQTFAGKKSFASTVAVGANTTANSTLQVAGSVSMAIKSVNADYTVTTDDNTILAKPTTSQITITLPAPSTAAASNNVGRIYTIKKVSGDIDNPVVIMPGGGTIEGGASYTIYNDWTYITVQTDGTAWYIIKK</sequence>
<evidence type="ECO:0000313" key="2">
    <source>
        <dbReference type="EMBL" id="MVT11477.1"/>
    </source>
</evidence>
<keyword evidence="3" id="KW-1185">Reference proteome</keyword>
<protein>
    <submittedName>
        <fullName evidence="2">Uncharacterized protein</fullName>
    </submittedName>
</protein>
<dbReference type="RefSeq" id="WP_157308903.1">
    <property type="nucleotide sequence ID" value="NZ_WRXN01000014.1"/>
</dbReference>
<comment type="caution">
    <text evidence="2">The sequence shown here is derived from an EMBL/GenBank/DDBJ whole genome shotgun (WGS) entry which is preliminary data.</text>
</comment>
<proteinExistence type="predicted"/>
<name>A0A7K1UAS6_9BACT</name>
<dbReference type="Proteomes" id="UP000461730">
    <property type="component" value="Unassembled WGS sequence"/>
</dbReference>
<organism evidence="2 3">
    <name type="scientific">Chitinophaga tropicalis</name>
    <dbReference type="NCBI Taxonomy" id="2683588"/>
    <lineage>
        <taxon>Bacteria</taxon>
        <taxon>Pseudomonadati</taxon>
        <taxon>Bacteroidota</taxon>
        <taxon>Chitinophagia</taxon>
        <taxon>Chitinophagales</taxon>
        <taxon>Chitinophagaceae</taxon>
        <taxon>Chitinophaga</taxon>
    </lineage>
</organism>
<dbReference type="EMBL" id="WRXN01000014">
    <property type="protein sequence ID" value="MVT11477.1"/>
    <property type="molecule type" value="Genomic_DNA"/>
</dbReference>
<accession>A0A7K1UAS6</accession>
<gene>
    <name evidence="2" type="ORF">GO493_24645</name>
</gene>
<reference evidence="2 3" key="1">
    <citation type="submission" date="2019-12" db="EMBL/GenBank/DDBJ databases">
        <title>Chitinophaga sp. strain ysch24 (GDMCC 1.1355), whole genome shotgun sequence.</title>
        <authorList>
            <person name="Zhang X."/>
        </authorList>
    </citation>
    <scope>NUCLEOTIDE SEQUENCE [LARGE SCALE GENOMIC DNA]</scope>
    <source>
        <strain evidence="3">ysch24</strain>
    </source>
</reference>
<feature type="chain" id="PRO_5029763789" evidence="1">
    <location>
        <begin position="28"/>
        <end position="620"/>
    </location>
</feature>
<keyword evidence="1" id="KW-0732">Signal</keyword>
<dbReference type="AlphaFoldDB" id="A0A7K1UAS6"/>